<evidence type="ECO:0000313" key="3">
    <source>
        <dbReference type="Proteomes" id="UP000054558"/>
    </source>
</evidence>
<feature type="compositionally biased region" description="Acidic residues" evidence="1">
    <location>
        <begin position="126"/>
        <end position="138"/>
    </location>
</feature>
<evidence type="ECO:0000256" key="1">
    <source>
        <dbReference type="SAM" id="MobiDB-lite"/>
    </source>
</evidence>
<gene>
    <name evidence="2" type="ORF">KFL_013840010</name>
</gene>
<protein>
    <submittedName>
        <fullName evidence="2">Uncharacterized protein</fullName>
    </submittedName>
</protein>
<feature type="region of interest" description="Disordered" evidence="1">
    <location>
        <begin position="1"/>
        <end position="22"/>
    </location>
</feature>
<dbReference type="Proteomes" id="UP000054558">
    <property type="component" value="Unassembled WGS sequence"/>
</dbReference>
<dbReference type="AlphaFoldDB" id="A0A1Y1IRD4"/>
<feature type="compositionally biased region" description="Acidic residues" evidence="1">
    <location>
        <begin position="157"/>
        <end position="173"/>
    </location>
</feature>
<sequence>MDSEELVTVGPNPDQEVNRGRSGKCGEVVEMPIDQWRAQAAETYGTALIRGFLKNKKRKLPEPTAIATRYKLVGPKPTPPEGMGELAPPRSKLLGSMLRRAPTAAAVELAVEEAVPEPEPEREPEPEAEGAEQTEEEISAGALLQLRREQAAKDPWAGDEDELEDDGWLEEALELERYPLRNRRGRAATQKPGKGEGERGGGAGPRRPKCGTS</sequence>
<dbReference type="EMBL" id="DF238333">
    <property type="protein sequence ID" value="GAQ93244.1"/>
    <property type="molecule type" value="Genomic_DNA"/>
</dbReference>
<name>A0A1Y1IRD4_KLENI</name>
<organism evidence="2 3">
    <name type="scientific">Klebsormidium nitens</name>
    <name type="common">Green alga</name>
    <name type="synonym">Ulothrix nitens</name>
    <dbReference type="NCBI Taxonomy" id="105231"/>
    <lineage>
        <taxon>Eukaryota</taxon>
        <taxon>Viridiplantae</taxon>
        <taxon>Streptophyta</taxon>
        <taxon>Klebsormidiophyceae</taxon>
        <taxon>Klebsormidiales</taxon>
        <taxon>Klebsormidiaceae</taxon>
        <taxon>Klebsormidium</taxon>
    </lineage>
</organism>
<reference evidence="2 3" key="1">
    <citation type="journal article" date="2014" name="Nat. Commun.">
        <title>Klebsormidium flaccidum genome reveals primary factors for plant terrestrial adaptation.</title>
        <authorList>
            <person name="Hori K."/>
            <person name="Maruyama F."/>
            <person name="Fujisawa T."/>
            <person name="Togashi T."/>
            <person name="Yamamoto N."/>
            <person name="Seo M."/>
            <person name="Sato S."/>
            <person name="Yamada T."/>
            <person name="Mori H."/>
            <person name="Tajima N."/>
            <person name="Moriyama T."/>
            <person name="Ikeuchi M."/>
            <person name="Watanabe M."/>
            <person name="Wada H."/>
            <person name="Kobayashi K."/>
            <person name="Saito M."/>
            <person name="Masuda T."/>
            <person name="Sasaki-Sekimoto Y."/>
            <person name="Mashiguchi K."/>
            <person name="Awai K."/>
            <person name="Shimojima M."/>
            <person name="Masuda S."/>
            <person name="Iwai M."/>
            <person name="Nobusawa T."/>
            <person name="Narise T."/>
            <person name="Kondo S."/>
            <person name="Saito H."/>
            <person name="Sato R."/>
            <person name="Murakawa M."/>
            <person name="Ihara Y."/>
            <person name="Oshima-Yamada Y."/>
            <person name="Ohtaka K."/>
            <person name="Satoh M."/>
            <person name="Sonobe K."/>
            <person name="Ishii M."/>
            <person name="Ohtani R."/>
            <person name="Kanamori-Sato M."/>
            <person name="Honoki R."/>
            <person name="Miyazaki D."/>
            <person name="Mochizuki H."/>
            <person name="Umetsu J."/>
            <person name="Higashi K."/>
            <person name="Shibata D."/>
            <person name="Kamiya Y."/>
            <person name="Sato N."/>
            <person name="Nakamura Y."/>
            <person name="Tabata S."/>
            <person name="Ida S."/>
            <person name="Kurokawa K."/>
            <person name="Ohta H."/>
        </authorList>
    </citation>
    <scope>NUCLEOTIDE SEQUENCE [LARGE SCALE GENOMIC DNA]</scope>
    <source>
        <strain evidence="2 3">NIES-2285</strain>
    </source>
</reference>
<accession>A0A1Y1IRD4</accession>
<keyword evidence="3" id="KW-1185">Reference proteome</keyword>
<evidence type="ECO:0000313" key="2">
    <source>
        <dbReference type="EMBL" id="GAQ93244.1"/>
    </source>
</evidence>
<feature type="region of interest" description="Disordered" evidence="1">
    <location>
        <begin position="111"/>
        <end position="213"/>
    </location>
</feature>
<proteinExistence type="predicted"/>